<dbReference type="AlphaFoldDB" id="A0A8S9NUZ3"/>
<dbReference type="InterPro" id="IPR053781">
    <property type="entry name" value="F-box_AtFBL13-like"/>
</dbReference>
<accession>A0A8S9NUZ3</accession>
<dbReference type="Proteomes" id="UP000712600">
    <property type="component" value="Unassembled WGS sequence"/>
</dbReference>
<evidence type="ECO:0000259" key="1">
    <source>
        <dbReference type="Pfam" id="PF00646"/>
    </source>
</evidence>
<comment type="caution">
    <text evidence="2">The sequence shown here is derived from an EMBL/GenBank/DDBJ whole genome shotgun (WGS) entry which is preliminary data.</text>
</comment>
<dbReference type="Pfam" id="PF00646">
    <property type="entry name" value="F-box"/>
    <property type="match status" value="1"/>
</dbReference>
<dbReference type="InterPro" id="IPR032675">
    <property type="entry name" value="LRR_dom_sf"/>
</dbReference>
<evidence type="ECO:0000313" key="2">
    <source>
        <dbReference type="EMBL" id="KAF3504719.1"/>
    </source>
</evidence>
<feature type="domain" description="F-box" evidence="1">
    <location>
        <begin position="14"/>
        <end position="53"/>
    </location>
</feature>
<protein>
    <recommendedName>
        <fullName evidence="1">F-box domain-containing protein</fullName>
    </recommendedName>
</protein>
<dbReference type="Gene3D" id="3.80.10.10">
    <property type="entry name" value="Ribonuclease Inhibitor"/>
    <property type="match status" value="1"/>
</dbReference>
<dbReference type="SUPFAM" id="SSF81383">
    <property type="entry name" value="F-box domain"/>
    <property type="match status" value="1"/>
</dbReference>
<name>A0A8S9NUZ3_BRACR</name>
<proteinExistence type="predicted"/>
<dbReference type="InterPro" id="IPR036047">
    <property type="entry name" value="F-box-like_dom_sf"/>
</dbReference>
<dbReference type="PANTHER" id="PTHR32212:SF464">
    <property type="entry name" value="FBD DOMAIN-CONTAINING PROTEIN"/>
    <property type="match status" value="1"/>
</dbReference>
<dbReference type="InterPro" id="IPR001810">
    <property type="entry name" value="F-box_dom"/>
</dbReference>
<dbReference type="CDD" id="cd22160">
    <property type="entry name" value="F-box_AtFBL13-like"/>
    <property type="match status" value="1"/>
</dbReference>
<dbReference type="EMBL" id="QGKX02001621">
    <property type="protein sequence ID" value="KAF3504719.1"/>
    <property type="molecule type" value="Genomic_DNA"/>
</dbReference>
<gene>
    <name evidence="2" type="ORF">F2Q69_00042075</name>
</gene>
<dbReference type="PANTHER" id="PTHR32212">
    <property type="entry name" value="CYCLIN-LIKE F-BOX"/>
    <property type="match status" value="1"/>
</dbReference>
<evidence type="ECO:0000313" key="3">
    <source>
        <dbReference type="Proteomes" id="UP000712600"/>
    </source>
</evidence>
<reference evidence="2" key="1">
    <citation type="submission" date="2019-12" db="EMBL/GenBank/DDBJ databases">
        <title>Genome sequencing and annotation of Brassica cretica.</title>
        <authorList>
            <person name="Studholme D.J."/>
            <person name="Sarris P."/>
        </authorList>
    </citation>
    <scope>NUCLEOTIDE SEQUENCE</scope>
    <source>
        <strain evidence="2">PFS-109/04</strain>
        <tissue evidence="2">Leaf</tissue>
    </source>
</reference>
<organism evidence="2 3">
    <name type="scientific">Brassica cretica</name>
    <name type="common">Mustard</name>
    <dbReference type="NCBI Taxonomy" id="69181"/>
    <lineage>
        <taxon>Eukaryota</taxon>
        <taxon>Viridiplantae</taxon>
        <taxon>Streptophyta</taxon>
        <taxon>Embryophyta</taxon>
        <taxon>Tracheophyta</taxon>
        <taxon>Spermatophyta</taxon>
        <taxon>Magnoliopsida</taxon>
        <taxon>eudicotyledons</taxon>
        <taxon>Gunneridae</taxon>
        <taxon>Pentapetalae</taxon>
        <taxon>rosids</taxon>
        <taxon>malvids</taxon>
        <taxon>Brassicales</taxon>
        <taxon>Brassicaceae</taxon>
        <taxon>Brassiceae</taxon>
        <taxon>Brassica</taxon>
    </lineage>
</organism>
<sequence>MSLEESASIWKDRISLLPDSLLCHILSFLTTKEAVCTSVLSSRWRGLWKWVPSLDLVSSDFPSDKVCVDFINEFLLNFKSLSEFKLCIIEQDDSDKDASLYEPCLDKVTKHKIQHIFEVVCYKDTEIPLTLPVCEALVSLKLYSVKLNDFESLSLPCLKVMCLEHVIFPHDAVLDTPRLEHLTLTGCQSESFMVIKRMSDHVKVDIELYPENLSAMKPSHYGAFKDLIKEINHLDYLFFYLAIGQRQLRLRLTAPVADATAGGEWNLPAAWSPQVESLQFHLTTITPPNRDANADKLSSVHHKAHVSIIHLLDMEREEQEDFHFTETMLQLYPRNLSAMKPSHYGAFKDLRKEINHLDSLFFYFATGPRQLRLRLTASVADATAGGEWNLPAAWSPQVESLQFHLTTITPPNRDANADKLSSVHHKAHVSIIHLLDMEREEQEDFHFTGITCSLRACSSGSSNQGQAPLHQTFANTPAISPAILLCLHRAALSSPLFLLMFFVCLF</sequence>